<dbReference type="PANTHER" id="PTHR12957:SF2">
    <property type="entry name" value="INTEGRATOR COMPLEX SUBUNIT 6"/>
    <property type="match status" value="1"/>
</dbReference>
<dbReference type="OrthoDB" id="17307at2759"/>
<dbReference type="GO" id="GO:0034472">
    <property type="term" value="P:snRNA 3'-end processing"/>
    <property type="evidence" value="ECO:0007669"/>
    <property type="project" value="TreeGrafter"/>
</dbReference>
<evidence type="ECO:0000313" key="3">
    <source>
        <dbReference type="EMBL" id="OLY85051.1"/>
    </source>
</evidence>
<keyword evidence="4" id="KW-1185">Reference proteome</keyword>
<feature type="compositionally biased region" description="Polar residues" evidence="1">
    <location>
        <begin position="727"/>
        <end position="741"/>
    </location>
</feature>
<dbReference type="PANTHER" id="PTHR12957">
    <property type="entry name" value="DEAD/H BOX POLYPEPTIDE 26/DICE1-RELATED"/>
    <property type="match status" value="1"/>
</dbReference>
<protein>
    <submittedName>
        <fullName evidence="3">Integrator complex subunit 6</fullName>
    </submittedName>
</protein>
<feature type="region of interest" description="Disordered" evidence="1">
    <location>
        <begin position="831"/>
        <end position="891"/>
    </location>
</feature>
<proteinExistence type="predicted"/>
<dbReference type="GO" id="GO:0032039">
    <property type="term" value="C:integrator complex"/>
    <property type="evidence" value="ECO:0007669"/>
    <property type="project" value="TreeGrafter"/>
</dbReference>
<evidence type="ECO:0000313" key="4">
    <source>
        <dbReference type="Proteomes" id="UP000187455"/>
    </source>
</evidence>
<comment type="caution">
    <text evidence="3">The sequence shown here is derived from an EMBL/GenBank/DDBJ whole genome shotgun (WGS) entry which is preliminary data.</text>
</comment>
<accession>A0A1R0H7H9</accession>
<dbReference type="Proteomes" id="UP000187455">
    <property type="component" value="Unassembled WGS sequence"/>
</dbReference>
<dbReference type="InterPro" id="IPR051113">
    <property type="entry name" value="Integrator_subunit6"/>
</dbReference>
<feature type="region of interest" description="Disordered" evidence="1">
    <location>
        <begin position="727"/>
        <end position="746"/>
    </location>
</feature>
<dbReference type="EMBL" id="LSSL01000260">
    <property type="protein sequence ID" value="OLY85051.1"/>
    <property type="molecule type" value="Genomic_DNA"/>
</dbReference>
<evidence type="ECO:0000256" key="1">
    <source>
        <dbReference type="SAM" id="MobiDB-lite"/>
    </source>
</evidence>
<organism evidence="3 4">
    <name type="scientific">Smittium mucronatum</name>
    <dbReference type="NCBI Taxonomy" id="133383"/>
    <lineage>
        <taxon>Eukaryota</taxon>
        <taxon>Fungi</taxon>
        <taxon>Fungi incertae sedis</taxon>
        <taxon>Zoopagomycota</taxon>
        <taxon>Kickxellomycotina</taxon>
        <taxon>Harpellomycetes</taxon>
        <taxon>Harpellales</taxon>
        <taxon>Legeriomycetaceae</taxon>
        <taxon>Smittium</taxon>
    </lineage>
</organism>
<feature type="compositionally biased region" description="Basic residues" evidence="1">
    <location>
        <begin position="876"/>
        <end position="888"/>
    </location>
</feature>
<dbReference type="STRING" id="133383.A0A1R0H7H9"/>
<reference evidence="3 4" key="1">
    <citation type="journal article" date="2016" name="Mol. Biol. Evol.">
        <title>Genome-Wide Survey of Gut Fungi (Harpellales) Reveals the First Horizontally Transferred Ubiquitin Gene from a Mosquito Host.</title>
        <authorList>
            <person name="Wang Y."/>
            <person name="White M.M."/>
            <person name="Kvist S."/>
            <person name="Moncalvo J.M."/>
        </authorList>
    </citation>
    <scope>NUCLEOTIDE SEQUENCE [LARGE SCALE GENOMIC DNA]</scope>
    <source>
        <strain evidence="3 4">ALG-7-W6</strain>
    </source>
</reference>
<feature type="domain" description="Integrator complex subunit 6-like beta-barrel" evidence="2">
    <location>
        <begin position="191"/>
        <end position="329"/>
    </location>
</feature>
<evidence type="ECO:0000259" key="2">
    <source>
        <dbReference type="Pfam" id="PF25462"/>
    </source>
</evidence>
<gene>
    <name evidence="3" type="ORF">AYI68_g774</name>
</gene>
<name>A0A1R0H7H9_9FUNG</name>
<dbReference type="AlphaFoldDB" id="A0A1R0H7H9"/>
<sequence length="909" mass="101311">MPLNSMLQCGLGESPENLLDKLKTLKPQDTSNGGNSLSLNIPVNPAPWSDLSQEPFRWDQRLLTVFLHEPGDKELCYKGSHSSEYLTSPMSAIMGGNGGVFHVGSMKQAQKFVESVCPIKRPPNSKVTSGSGMMSVGGVVVNFEKLSASHSAGSRSEQKVMIYAPELNILTNSMVNNRNSQYVSSTGSQLVSNGSVGYFPIPESFWIDSVTGNSEGYVQNSISRPAHPSIMYSEQPVQWTVPPKFPFDKFQVDPSSKISQSLISATNAACKTTPDAPPLCWPVYIANSYRANNAGFPFGLLRANTARTAVNLFILPYNYPALFILLRRLESLPKTGTIQSWKPDLDEYLTHTPAYYTIPLKRAFSLYGMPKGLIGDDYGNSGNVLSFQKYQMEQRKLAKFEWDGVLKKIKDDVIVSPKPKIESIIPVVNVYNVPRDKIISSLSNMRKSFVESVVLMSSKMNKNYPLLCQVSPKIHDMDEYDSSVNLKHQNPGFKNEDGNGSGLNYKDEKFTKESEDAHSVPIAAMGVYQQVMAKKQAQELRDPLMDDEMIRQLRKPMFGNPYKKPPKQMLVQPQLIDQNFGLDPRKNQIKGNVTGTKFVDGVTVPISQINREGTPFEGPNEGLSFPYPSNPSEAPVIRSIIGKRNEGQGSNIINQTTFGIDSNSEIDGEAQINESASIEHDDSKNLVHQYTRFGWIQRRYKAPRYRILAGPWKSGDESWNVNPWANNTSSKNLKKSTNTTNIKEESDSLQKIPKKVSVQVEVPILKDENYIEFPVVKKSSAEISGSKNEMEQKNRDPVIIIDADESTNESQSYNEDDVAFSEDSVKLDVREPFAKRRGANTDDSLVDRSSQRLATISEPESPKEPGKISGETPSPAKRRRKAAGRPKKTPAQFKLYLIKQIKLDLESKS</sequence>
<dbReference type="Pfam" id="PF25462">
    <property type="entry name" value="Beta-barrel_INTS6"/>
    <property type="match status" value="1"/>
</dbReference>
<dbReference type="InterPro" id="IPR057413">
    <property type="entry name" value="Beta-barrel_INTS6"/>
</dbReference>